<accession>A0A850DVX8</accession>
<dbReference type="AlphaFoldDB" id="A0A850DVX8"/>
<dbReference type="EMBL" id="JABMCG010000092">
    <property type="protein sequence ID" value="NUU27613.1"/>
    <property type="molecule type" value="Genomic_DNA"/>
</dbReference>
<dbReference type="Pfam" id="PF02698">
    <property type="entry name" value="DUF218"/>
    <property type="match status" value="1"/>
</dbReference>
<name>A0A850DVX8_9MICO</name>
<gene>
    <name evidence="2" type="ORF">HP467_05725</name>
</gene>
<sequence length="202" mass="22229">MRLLGLAGVVLLSCLAWGEAAHFGAGAASRRRRARHSPTGRDIAIVLLGFANRGAHPNLVNRWRARIAVRTARLLVRRGARSVRVICCGGPTKGPVPEAELLAVALRHAGWHGETVLERHSRSTWENINDVRPLLRPDELIAICSNDLHAVKARVYFARQDPSVVERLTIAANYCVGEMVLVKPLFAAVGLRKLRTLGRHQL</sequence>
<organism evidence="2 3">
    <name type="scientific">Curtobacterium citreum</name>
    <dbReference type="NCBI Taxonomy" id="2036"/>
    <lineage>
        <taxon>Bacteria</taxon>
        <taxon>Bacillati</taxon>
        <taxon>Actinomycetota</taxon>
        <taxon>Actinomycetes</taxon>
        <taxon>Micrococcales</taxon>
        <taxon>Microbacteriaceae</taxon>
        <taxon>Curtobacterium</taxon>
    </lineage>
</organism>
<evidence type="ECO:0000313" key="2">
    <source>
        <dbReference type="EMBL" id="NUU27613.1"/>
    </source>
</evidence>
<evidence type="ECO:0000259" key="1">
    <source>
        <dbReference type="Pfam" id="PF02698"/>
    </source>
</evidence>
<comment type="caution">
    <text evidence="2">The sequence shown here is derived from an EMBL/GenBank/DDBJ whole genome shotgun (WGS) entry which is preliminary data.</text>
</comment>
<reference evidence="2 3" key="1">
    <citation type="submission" date="2020-05" db="EMBL/GenBank/DDBJ databases">
        <title>Genome Sequencing of Type Strains.</title>
        <authorList>
            <person name="Lemaire J.F."/>
            <person name="Inderbitzin P."/>
            <person name="Gregorio O.A."/>
            <person name="Collins S.B."/>
            <person name="Wespe N."/>
            <person name="Knight-Connoni V."/>
        </authorList>
    </citation>
    <scope>NUCLEOTIDE SEQUENCE [LARGE SCALE GENOMIC DNA]</scope>
    <source>
        <strain evidence="2 3">DSM 20512</strain>
    </source>
</reference>
<feature type="domain" description="DUF218" evidence="1">
    <location>
        <begin position="44"/>
        <end position="164"/>
    </location>
</feature>
<evidence type="ECO:0000313" key="3">
    <source>
        <dbReference type="Proteomes" id="UP000539146"/>
    </source>
</evidence>
<dbReference type="CDD" id="cd06259">
    <property type="entry name" value="YdcF-like"/>
    <property type="match status" value="1"/>
</dbReference>
<proteinExistence type="predicted"/>
<dbReference type="InterPro" id="IPR003848">
    <property type="entry name" value="DUF218"/>
</dbReference>
<dbReference type="RefSeq" id="WP_175325526.1">
    <property type="nucleotide sequence ID" value="NZ_BAAAWP010000001.1"/>
</dbReference>
<dbReference type="Proteomes" id="UP000539146">
    <property type="component" value="Unassembled WGS sequence"/>
</dbReference>
<protein>
    <submittedName>
        <fullName evidence="2">YdcF family protein</fullName>
    </submittedName>
</protein>